<dbReference type="Pfam" id="PF00069">
    <property type="entry name" value="Pkinase"/>
    <property type="match status" value="1"/>
</dbReference>
<dbReference type="AlphaFoldDB" id="E3IYQ0"/>
<feature type="repeat" description="WD" evidence="3">
    <location>
        <begin position="843"/>
        <end position="876"/>
    </location>
</feature>
<dbReference type="STRING" id="298654.FraEuI1c_7157"/>
<dbReference type="Proteomes" id="UP000002484">
    <property type="component" value="Chromosome"/>
</dbReference>
<feature type="repeat" description="WD" evidence="3">
    <location>
        <begin position="750"/>
        <end position="784"/>
    </location>
</feature>
<dbReference type="PANTHER" id="PTHR19879:SF9">
    <property type="entry name" value="TRANSCRIPTION INITIATION FACTOR TFIID SUBUNIT 5"/>
    <property type="match status" value="1"/>
</dbReference>
<feature type="compositionally biased region" description="Low complexity" evidence="4">
    <location>
        <begin position="457"/>
        <end position="479"/>
    </location>
</feature>
<dbReference type="SUPFAM" id="SSF50978">
    <property type="entry name" value="WD40 repeat-like"/>
    <property type="match status" value="1"/>
</dbReference>
<evidence type="ECO:0000259" key="5">
    <source>
        <dbReference type="PROSITE" id="PS50011"/>
    </source>
</evidence>
<evidence type="ECO:0000256" key="3">
    <source>
        <dbReference type="PROSITE-ProRule" id="PRU00221"/>
    </source>
</evidence>
<dbReference type="Gene3D" id="3.30.200.20">
    <property type="entry name" value="Phosphorylase Kinase, domain 1"/>
    <property type="match status" value="1"/>
</dbReference>
<dbReference type="SUPFAM" id="SSF56112">
    <property type="entry name" value="Protein kinase-like (PK-like)"/>
    <property type="match status" value="1"/>
</dbReference>
<dbReference type="KEGG" id="fri:FraEuI1c_7157"/>
<keyword evidence="6" id="KW-0808">Transferase</keyword>
<dbReference type="PROSITE" id="PS00678">
    <property type="entry name" value="WD_REPEATS_1"/>
    <property type="match status" value="2"/>
</dbReference>
<dbReference type="InterPro" id="IPR036322">
    <property type="entry name" value="WD40_repeat_dom_sf"/>
</dbReference>
<feature type="region of interest" description="Disordered" evidence="4">
    <location>
        <begin position="359"/>
        <end position="528"/>
    </location>
</feature>
<dbReference type="InterPro" id="IPR011009">
    <property type="entry name" value="Kinase-like_dom_sf"/>
</dbReference>
<dbReference type="HOGENOM" id="CLU_000288_135_4_11"/>
<dbReference type="EMBL" id="CP002299">
    <property type="protein sequence ID" value="ADP85121.1"/>
    <property type="molecule type" value="Genomic_DNA"/>
</dbReference>
<keyword evidence="6" id="KW-0418">Kinase</keyword>
<dbReference type="InParanoid" id="E3IYQ0"/>
<dbReference type="eggNOG" id="COG0515">
    <property type="taxonomic scope" value="Bacteria"/>
</dbReference>
<sequence length="876" mass="88765">MLKIEGDGGIGAMAGASMVVGDSAVGSQLVEPLDEDDPTRLGPYLLLGRLGQGGMGTVYLGRRTGVNGSGLLAEAAVQSPQDDGKTGENGTGPLVAVKMVRPDLAREPEFRERFGREATAARRVARFCTAEVLDVDVESRRPYLVTEYIEGRTLAATVRQDGPLSSAEVERLAVAVASALTAIHAAGLVHRDLKPGNIMLSPSGARVIDFGIARALDATTTFTHAGVGTPAFMAPEQALGAVVAPPADIYAWGGVLLFAATGRLPHGEGPSPVILYRAVNDEPDLSGLEPGLRQLVARAMAKDPDRRPTAQELLLHLVGARPLDGLDGPSAAVLDSAPAGDLDEALALAAEIARDFGDDTLGTHDASGPGGQNAPGRPAALDDPAAPGNLAAPGGAAAPGGQIAPGGATALGGATAADGATAPGDPTAPSDPTGPGDLMGPAGGRSTAPADQDSRSRPAAGPARGTAGGPVTPTATPSPRAVTTDPPTRDATTFVPSHLRADGDRSDEPSRRRDGEPVTGVTARRRSGRLFAGRRGAAGGTVNATPLGEPLAGHTGHVESVAFAPGGGVLASGGADGTVRRWRLAEEAPGPDVAIPLGEPLRGHEGRVLAVAYAPDGTALATAGSDHTVRVWRQPAVEATGPSARMPAIGLGHTDQVTAVAFSPLGRFLATGSLDGTARLWELDPGERDPAASGRGVVRQFGQPLGGHQGKVLAVAFSPDGGLLATAGTDHTALLWDLTATVPRPVGPPLAGHRWHVQALAFTQDGRVLVAGAGFGAVHLWDVDKPDRPYPLAQVTSRGNGQIRSVALSADGRTLAAAGGIGAAVQLWTLDDLTSPEPLGQLATGHVGTVRALAFSPTSDTLATAGDNTVRLWQPS</sequence>
<dbReference type="Gene3D" id="2.130.10.10">
    <property type="entry name" value="YVTN repeat-like/Quinoprotein amine dehydrogenase"/>
    <property type="match status" value="2"/>
</dbReference>
<feature type="repeat" description="WD" evidence="3">
    <location>
        <begin position="705"/>
        <end position="738"/>
    </location>
</feature>
<reference evidence="6 7" key="1">
    <citation type="submission" date="2010-10" db="EMBL/GenBank/DDBJ databases">
        <title>Complete sequence of Frankia sp. EuI1c.</title>
        <authorList>
            <consortium name="US DOE Joint Genome Institute"/>
            <person name="Lucas S."/>
            <person name="Copeland A."/>
            <person name="Lapidus A."/>
            <person name="Cheng J.-F."/>
            <person name="Bruce D."/>
            <person name="Goodwin L."/>
            <person name="Pitluck S."/>
            <person name="Chertkov O."/>
            <person name="Detter J.C."/>
            <person name="Han C."/>
            <person name="Tapia R."/>
            <person name="Land M."/>
            <person name="Hauser L."/>
            <person name="Jeffries C."/>
            <person name="Kyrpides N."/>
            <person name="Ivanova N."/>
            <person name="Mikhailova N."/>
            <person name="Beauchemin N."/>
            <person name="Sen A."/>
            <person name="Sur S.A."/>
            <person name="Gtari M."/>
            <person name="Wall L."/>
            <person name="Tisa L."/>
            <person name="Woyke T."/>
        </authorList>
    </citation>
    <scope>NUCLEOTIDE SEQUENCE [LARGE SCALE GENOMIC DNA]</scope>
    <source>
        <strain evidence="7">DSM 45817 / CECT 9037 / EuI1c</strain>
    </source>
</reference>
<dbReference type="GO" id="GO:0004674">
    <property type="term" value="F:protein serine/threonine kinase activity"/>
    <property type="evidence" value="ECO:0007669"/>
    <property type="project" value="UniProtKB-KW"/>
</dbReference>
<dbReference type="Gene3D" id="1.10.510.10">
    <property type="entry name" value="Transferase(Phosphotransferase) domain 1"/>
    <property type="match status" value="1"/>
</dbReference>
<protein>
    <submittedName>
        <fullName evidence="6">Serine/threonine protein kinase with WD40 repeats</fullName>
    </submittedName>
</protein>
<dbReference type="InterPro" id="IPR008271">
    <property type="entry name" value="Ser/Thr_kinase_AS"/>
</dbReference>
<dbReference type="InterPro" id="IPR020472">
    <property type="entry name" value="WD40_PAC1"/>
</dbReference>
<dbReference type="PRINTS" id="PR00320">
    <property type="entry name" value="GPROTEINBRPT"/>
</dbReference>
<proteinExistence type="predicted"/>
<dbReference type="InterPro" id="IPR000719">
    <property type="entry name" value="Prot_kinase_dom"/>
</dbReference>
<evidence type="ECO:0000313" key="6">
    <source>
        <dbReference type="EMBL" id="ADP85121.1"/>
    </source>
</evidence>
<feature type="compositionally biased region" description="Low complexity" evidence="4">
    <location>
        <begin position="374"/>
        <end position="436"/>
    </location>
</feature>
<dbReference type="RefSeq" id="WP_013428232.1">
    <property type="nucleotide sequence ID" value="NC_014666.1"/>
</dbReference>
<dbReference type="GO" id="GO:0005524">
    <property type="term" value="F:ATP binding"/>
    <property type="evidence" value="ECO:0007669"/>
    <property type="project" value="InterPro"/>
</dbReference>
<keyword evidence="7" id="KW-1185">Reference proteome</keyword>
<dbReference type="InterPro" id="IPR019775">
    <property type="entry name" value="WD40_repeat_CS"/>
</dbReference>
<feature type="repeat" description="WD" evidence="3">
    <location>
        <begin position="551"/>
        <end position="584"/>
    </location>
</feature>
<dbReference type="CDD" id="cd00200">
    <property type="entry name" value="WD40"/>
    <property type="match status" value="1"/>
</dbReference>
<dbReference type="PROSITE" id="PS00108">
    <property type="entry name" value="PROTEIN_KINASE_ST"/>
    <property type="match status" value="1"/>
</dbReference>
<dbReference type="PANTHER" id="PTHR19879">
    <property type="entry name" value="TRANSCRIPTION INITIATION FACTOR TFIID"/>
    <property type="match status" value="1"/>
</dbReference>
<feature type="repeat" description="WD" evidence="3">
    <location>
        <begin position="601"/>
        <end position="632"/>
    </location>
</feature>
<dbReference type="Pfam" id="PF00400">
    <property type="entry name" value="WD40"/>
    <property type="match status" value="5"/>
</dbReference>
<dbReference type="InterPro" id="IPR015943">
    <property type="entry name" value="WD40/YVTN_repeat-like_dom_sf"/>
</dbReference>
<dbReference type="SMART" id="SM00320">
    <property type="entry name" value="WD40"/>
    <property type="match status" value="7"/>
</dbReference>
<dbReference type="SMART" id="SM00220">
    <property type="entry name" value="S_TKc"/>
    <property type="match status" value="1"/>
</dbReference>
<dbReference type="PROSITE" id="PS50294">
    <property type="entry name" value="WD_REPEATS_REGION"/>
    <property type="match status" value="6"/>
</dbReference>
<evidence type="ECO:0000256" key="1">
    <source>
        <dbReference type="ARBA" id="ARBA00022574"/>
    </source>
</evidence>
<keyword evidence="1 3" id="KW-0853">WD repeat</keyword>
<dbReference type="PROSITE" id="PS50082">
    <property type="entry name" value="WD_REPEATS_2"/>
    <property type="match status" value="6"/>
</dbReference>
<evidence type="ECO:0000256" key="2">
    <source>
        <dbReference type="ARBA" id="ARBA00022737"/>
    </source>
</evidence>
<organism evidence="6 7">
    <name type="scientific">Pseudofrankia inefficax (strain DSM 45817 / CECT 9037 / DDB 130130 / EuI1c)</name>
    <name type="common">Frankia inefficax</name>
    <dbReference type="NCBI Taxonomy" id="298654"/>
    <lineage>
        <taxon>Bacteria</taxon>
        <taxon>Bacillati</taxon>
        <taxon>Actinomycetota</taxon>
        <taxon>Actinomycetes</taxon>
        <taxon>Frankiales</taxon>
        <taxon>Frankiaceae</taxon>
        <taxon>Pseudofrankia</taxon>
    </lineage>
</organism>
<feature type="domain" description="Protein kinase" evidence="5">
    <location>
        <begin position="44"/>
        <end position="319"/>
    </location>
</feature>
<accession>E3IYQ0</accession>
<keyword evidence="2" id="KW-0677">Repeat</keyword>
<feature type="compositionally biased region" description="Basic and acidic residues" evidence="4">
    <location>
        <begin position="499"/>
        <end position="516"/>
    </location>
</feature>
<name>E3IYQ0_PSEI1</name>
<dbReference type="PROSITE" id="PS50011">
    <property type="entry name" value="PROTEIN_KINASE_DOM"/>
    <property type="match status" value="1"/>
</dbReference>
<dbReference type="CDD" id="cd14014">
    <property type="entry name" value="STKc_PknB_like"/>
    <property type="match status" value="1"/>
</dbReference>
<evidence type="ECO:0000313" key="7">
    <source>
        <dbReference type="Proteomes" id="UP000002484"/>
    </source>
</evidence>
<evidence type="ECO:0000256" key="4">
    <source>
        <dbReference type="SAM" id="MobiDB-lite"/>
    </source>
</evidence>
<gene>
    <name evidence="6" type="ordered locus">FraEuI1c_7157</name>
</gene>
<dbReference type="InterPro" id="IPR001680">
    <property type="entry name" value="WD40_rpt"/>
</dbReference>
<dbReference type="eggNOG" id="COG2319">
    <property type="taxonomic scope" value="Bacteria"/>
</dbReference>
<keyword evidence="6" id="KW-0723">Serine/threonine-protein kinase</keyword>
<feature type="repeat" description="WD" evidence="3">
    <location>
        <begin position="650"/>
        <end position="691"/>
    </location>
</feature>